<gene>
    <name evidence="13" type="primary">uvrB</name>
    <name evidence="18" type="ordered locus">Ccan_08630</name>
</gene>
<evidence type="ECO:0000256" key="4">
    <source>
        <dbReference type="ARBA" id="ARBA00022741"/>
    </source>
</evidence>
<feature type="domain" description="Helicase C-terminal" evidence="17">
    <location>
        <begin position="429"/>
        <end position="591"/>
    </location>
</feature>
<dbReference type="AlphaFoldDB" id="F9YUC6"/>
<dbReference type="HOGENOM" id="CLU_009621_2_1_10"/>
<dbReference type="RefSeq" id="WP_013996971.1">
    <property type="nucleotide sequence ID" value="NC_015846.1"/>
</dbReference>
<feature type="binding site" evidence="13">
    <location>
        <begin position="37"/>
        <end position="44"/>
    </location>
    <ligand>
        <name>ATP</name>
        <dbReference type="ChEBI" id="CHEBI:30616"/>
    </ligand>
</feature>
<comment type="domain">
    <text evidence="13">The beta-hairpin motif is involved in DNA binding.</text>
</comment>
<keyword evidence="4 13" id="KW-0547">Nucleotide-binding</keyword>
<feature type="short sequence motif" description="Beta-hairpin" evidence="13">
    <location>
        <begin position="90"/>
        <end position="113"/>
    </location>
</feature>
<keyword evidence="3 13" id="KW-0963">Cytoplasm</keyword>
<comment type="subunit">
    <text evidence="11 13 14">Forms a heterotetramer with UvrA during the search for lesions. Interacts with UvrC in an incision complex.</text>
</comment>
<dbReference type="OrthoDB" id="9806651at2"/>
<dbReference type="HAMAP" id="MF_00204">
    <property type="entry name" value="UvrB"/>
    <property type="match status" value="1"/>
</dbReference>
<dbReference type="InterPro" id="IPR036876">
    <property type="entry name" value="UVR_dom_sf"/>
</dbReference>
<keyword evidence="9 13" id="KW-0234">DNA repair</keyword>
<dbReference type="eggNOG" id="COG0556">
    <property type="taxonomic scope" value="Bacteria"/>
</dbReference>
<dbReference type="NCBIfam" id="NF003673">
    <property type="entry name" value="PRK05298.1"/>
    <property type="match status" value="1"/>
</dbReference>
<evidence type="ECO:0000256" key="10">
    <source>
        <dbReference type="ARBA" id="ARBA00023236"/>
    </source>
</evidence>
<evidence type="ECO:0000256" key="6">
    <source>
        <dbReference type="ARBA" id="ARBA00022769"/>
    </source>
</evidence>
<dbReference type="PANTHER" id="PTHR24029">
    <property type="entry name" value="UVRABC SYSTEM PROTEIN B"/>
    <property type="match status" value="1"/>
</dbReference>
<dbReference type="GO" id="GO:0003677">
    <property type="term" value="F:DNA binding"/>
    <property type="evidence" value="ECO:0007669"/>
    <property type="project" value="UniProtKB-UniRule"/>
</dbReference>
<feature type="domain" description="Helicase ATP-binding" evidence="16">
    <location>
        <begin position="24"/>
        <end position="160"/>
    </location>
</feature>
<comment type="function">
    <text evidence="13">The UvrABC repair system catalyzes the recognition and processing of DNA lesions. A damage recognition complex composed of 2 UvrA and 2 UvrB subunits scans DNA for abnormalities. Upon binding of the UvrA(2)B(2) complex to a putative damaged site, the DNA wraps around one UvrB monomer. DNA wrap is dependent on ATP binding by UvrB and probably causes local melting of the DNA helix, facilitating insertion of UvrB beta-hairpin between the DNA strands. Then UvrB probes one DNA strand for the presence of a lesion. If a lesion is found the UvrA subunits dissociate and the UvrB-DNA preincision complex is formed. This complex is subsequently bound by UvrC and the second UvrB is released. If no lesion is found, the DNA wraps around the other UvrB subunit that will check the other stand for damage.</text>
</comment>
<evidence type="ECO:0000256" key="8">
    <source>
        <dbReference type="ARBA" id="ARBA00022881"/>
    </source>
</evidence>
<dbReference type="GO" id="GO:0009432">
    <property type="term" value="P:SOS response"/>
    <property type="evidence" value="ECO:0007669"/>
    <property type="project" value="UniProtKB-UniRule"/>
</dbReference>
<accession>F9YUC6</accession>
<dbReference type="Pfam" id="PF04851">
    <property type="entry name" value="ResIII"/>
    <property type="match status" value="1"/>
</dbReference>
<evidence type="ECO:0000256" key="9">
    <source>
        <dbReference type="ARBA" id="ARBA00023204"/>
    </source>
</evidence>
<sequence>MQFSIQSDFQPTGDQPQAIKQLTQSIEKGEKYQVLLGVTGSGKTFTVANVVQNVQRPTLVLAHNKTLAAQLYSEFKAFFPNNAVEYFVSYYDYYQPEAYIPTTGTYIEKDLSINEEIEKLRLSATSSLLSGRRDVLVVASVSCLYGIGNPIEFQKNVITIKRGEVLPRTKFMHRLVQSLYARTTADFIHGNFRVKGDVVDVYPGYSDTPFRIHFFGDEIEEIEVFDPQTNKVLERYDSLNIYPANMFVTSPDVLQKAIWDIQQDLTKQVEYFKEIGKHLEAKRLEERTNFDLEMIRELGYCSGIENYSRYLDGREPGSRPFCLLDYFPDDFLMVIDESHVTIPQVHAMYGGDRSRKENLVEYGFRLPAALDNRPLKFEEFEALQNQVIYVSATPADYELQKTQGVYVEQIIRPTGLLDPEIEIRPSENQIDDLAEEIQLRVEKDERVLVTTLTKRMAEELTKYLTKIGVRCRYIHSDVDTLERVEIMQDLRRGLFDVLVGVNLLREGLDLPEVSLVAILDADKEGFLRSTRSLTQTVGRAARNVNGKAIMYADKITQSMQVTIDDTNYRREKQMNYNLRNGITPKPLNKKIENTLSKSPITEFHYDPSFKREKEVQTELLSQKEIEKKIRETRKLMETAAKELDFVKAAQYRDEIKVWEGKLEK</sequence>
<evidence type="ECO:0000256" key="11">
    <source>
        <dbReference type="ARBA" id="ARBA00026033"/>
    </source>
</evidence>
<evidence type="ECO:0000256" key="5">
    <source>
        <dbReference type="ARBA" id="ARBA00022763"/>
    </source>
</evidence>
<evidence type="ECO:0000259" key="16">
    <source>
        <dbReference type="PROSITE" id="PS51192"/>
    </source>
</evidence>
<dbReference type="Pfam" id="PF00271">
    <property type="entry name" value="Helicase_C"/>
    <property type="match status" value="1"/>
</dbReference>
<dbReference type="GO" id="GO:0016887">
    <property type="term" value="F:ATP hydrolysis activity"/>
    <property type="evidence" value="ECO:0007669"/>
    <property type="project" value="InterPro"/>
</dbReference>
<dbReference type="GO" id="GO:0009380">
    <property type="term" value="C:excinuclease repair complex"/>
    <property type="evidence" value="ECO:0007669"/>
    <property type="project" value="InterPro"/>
</dbReference>
<dbReference type="GO" id="GO:0009381">
    <property type="term" value="F:excinuclease ABC activity"/>
    <property type="evidence" value="ECO:0007669"/>
    <property type="project" value="UniProtKB-UniRule"/>
</dbReference>
<dbReference type="InterPro" id="IPR001943">
    <property type="entry name" value="UVR_dom"/>
</dbReference>
<keyword evidence="19" id="KW-1185">Reference proteome</keyword>
<dbReference type="InterPro" id="IPR027417">
    <property type="entry name" value="P-loop_NTPase"/>
</dbReference>
<evidence type="ECO:0000256" key="13">
    <source>
        <dbReference type="HAMAP-Rule" id="MF_00204"/>
    </source>
</evidence>
<feature type="domain" description="UVR" evidence="15">
    <location>
        <begin position="626"/>
        <end position="661"/>
    </location>
</feature>
<name>F9YUC6_CAPCC</name>
<dbReference type="Proteomes" id="UP000008895">
    <property type="component" value="Chromosome"/>
</dbReference>
<dbReference type="InterPro" id="IPR024759">
    <property type="entry name" value="UvrB_YAD/RRR_dom"/>
</dbReference>
<evidence type="ECO:0000259" key="17">
    <source>
        <dbReference type="PROSITE" id="PS51194"/>
    </source>
</evidence>
<dbReference type="SUPFAM" id="SSF46600">
    <property type="entry name" value="C-terminal UvrC-binding domain of UvrB"/>
    <property type="match status" value="1"/>
</dbReference>
<reference evidence="18 19" key="1">
    <citation type="journal article" date="2011" name="J. Bacteriol.">
        <title>Complete genome sequence of the dog commensal and human pathogen Capnocytophaga canimorsus strain 5.</title>
        <authorList>
            <person name="Manfredi P."/>
            <person name="Pagni M."/>
            <person name="Cornelis G.R."/>
        </authorList>
    </citation>
    <scope>NUCLEOTIDE SEQUENCE [LARGE SCALE GENOMIC DNA]</scope>
    <source>
        <strain evidence="19">5</strain>
    </source>
</reference>
<dbReference type="Gene3D" id="3.40.50.300">
    <property type="entry name" value="P-loop containing nucleotide triphosphate hydrolases"/>
    <property type="match status" value="3"/>
</dbReference>
<dbReference type="PROSITE" id="PS51192">
    <property type="entry name" value="HELICASE_ATP_BIND_1"/>
    <property type="match status" value="1"/>
</dbReference>
<dbReference type="Pfam" id="PF17757">
    <property type="entry name" value="UvrB_inter"/>
    <property type="match status" value="1"/>
</dbReference>
<evidence type="ECO:0000256" key="1">
    <source>
        <dbReference type="ARBA" id="ARBA00004496"/>
    </source>
</evidence>
<keyword evidence="8 13" id="KW-0267">Excision nuclease</keyword>
<dbReference type="SMART" id="SM00490">
    <property type="entry name" value="HELICc"/>
    <property type="match status" value="1"/>
</dbReference>
<evidence type="ECO:0000256" key="3">
    <source>
        <dbReference type="ARBA" id="ARBA00022490"/>
    </source>
</evidence>
<dbReference type="InterPro" id="IPR014001">
    <property type="entry name" value="Helicase_ATP-bd"/>
</dbReference>
<dbReference type="Pfam" id="PF02151">
    <property type="entry name" value="UVR"/>
    <property type="match status" value="1"/>
</dbReference>
<dbReference type="CDD" id="cd17916">
    <property type="entry name" value="DEXHc_UvrB"/>
    <property type="match status" value="1"/>
</dbReference>
<protein>
    <recommendedName>
        <fullName evidence="12 13">UvrABC system protein B</fullName>
        <shortName evidence="13">Protein UvrB</shortName>
    </recommendedName>
    <alternativeName>
        <fullName evidence="13">Excinuclease ABC subunit B</fullName>
    </alternativeName>
</protein>
<organism evidence="18 19">
    <name type="scientific">Capnocytophaga canimorsus (strain 5)</name>
    <dbReference type="NCBI Taxonomy" id="860228"/>
    <lineage>
        <taxon>Bacteria</taxon>
        <taxon>Pseudomonadati</taxon>
        <taxon>Bacteroidota</taxon>
        <taxon>Flavobacteriia</taxon>
        <taxon>Flavobacteriales</taxon>
        <taxon>Flavobacteriaceae</taxon>
        <taxon>Capnocytophaga</taxon>
    </lineage>
</organism>
<dbReference type="CDD" id="cd18790">
    <property type="entry name" value="SF2_C_UvrB"/>
    <property type="match status" value="1"/>
</dbReference>
<keyword evidence="6 13" id="KW-0228">DNA excision</keyword>
<proteinExistence type="inferred from homology"/>
<dbReference type="EMBL" id="CP002113">
    <property type="protein sequence ID" value="AEK22981.1"/>
    <property type="molecule type" value="Genomic_DNA"/>
</dbReference>
<evidence type="ECO:0000256" key="7">
    <source>
        <dbReference type="ARBA" id="ARBA00022840"/>
    </source>
</evidence>
<dbReference type="GO" id="GO:0005524">
    <property type="term" value="F:ATP binding"/>
    <property type="evidence" value="ECO:0007669"/>
    <property type="project" value="UniProtKB-UniRule"/>
</dbReference>
<comment type="subcellular location">
    <subcellularLocation>
        <location evidence="1 13 14">Cytoplasm</location>
    </subcellularLocation>
</comment>
<dbReference type="PANTHER" id="PTHR24029:SF0">
    <property type="entry name" value="UVRABC SYSTEM PROTEIN B"/>
    <property type="match status" value="1"/>
</dbReference>
<keyword evidence="5 13" id="KW-0227">DNA damage</keyword>
<dbReference type="KEGG" id="ccm:Ccan_08630"/>
<dbReference type="PROSITE" id="PS50151">
    <property type="entry name" value="UVR"/>
    <property type="match status" value="1"/>
</dbReference>
<dbReference type="InterPro" id="IPR006935">
    <property type="entry name" value="Helicase/UvrB_N"/>
</dbReference>
<dbReference type="SMART" id="SM00487">
    <property type="entry name" value="DEXDc"/>
    <property type="match status" value="1"/>
</dbReference>
<dbReference type="Pfam" id="PF12344">
    <property type="entry name" value="UvrB"/>
    <property type="match status" value="1"/>
</dbReference>
<evidence type="ECO:0000256" key="2">
    <source>
        <dbReference type="ARBA" id="ARBA00008533"/>
    </source>
</evidence>
<evidence type="ECO:0000313" key="19">
    <source>
        <dbReference type="Proteomes" id="UP000008895"/>
    </source>
</evidence>
<evidence type="ECO:0000256" key="14">
    <source>
        <dbReference type="RuleBase" id="RU003587"/>
    </source>
</evidence>
<dbReference type="InterPro" id="IPR001650">
    <property type="entry name" value="Helicase_C-like"/>
</dbReference>
<dbReference type="InterPro" id="IPR004807">
    <property type="entry name" value="UvrB"/>
</dbReference>
<keyword evidence="10 13" id="KW-0742">SOS response</keyword>
<dbReference type="GO" id="GO:0006289">
    <property type="term" value="P:nucleotide-excision repair"/>
    <property type="evidence" value="ECO:0007669"/>
    <property type="project" value="UniProtKB-UniRule"/>
</dbReference>
<evidence type="ECO:0000313" key="18">
    <source>
        <dbReference type="EMBL" id="AEK22981.1"/>
    </source>
</evidence>
<dbReference type="GO" id="GO:0005737">
    <property type="term" value="C:cytoplasm"/>
    <property type="evidence" value="ECO:0007669"/>
    <property type="project" value="UniProtKB-SubCell"/>
</dbReference>
<dbReference type="InterPro" id="IPR041471">
    <property type="entry name" value="UvrB_inter"/>
</dbReference>
<evidence type="ECO:0000259" key="15">
    <source>
        <dbReference type="PROSITE" id="PS50151"/>
    </source>
</evidence>
<dbReference type="SUPFAM" id="SSF52540">
    <property type="entry name" value="P-loop containing nucleoside triphosphate hydrolases"/>
    <property type="match status" value="2"/>
</dbReference>
<dbReference type="STRING" id="860228.Ccan_08630"/>
<dbReference type="NCBIfam" id="TIGR00631">
    <property type="entry name" value="uvrb"/>
    <property type="match status" value="1"/>
</dbReference>
<dbReference type="PROSITE" id="PS51194">
    <property type="entry name" value="HELICASE_CTER"/>
    <property type="match status" value="1"/>
</dbReference>
<evidence type="ECO:0000256" key="12">
    <source>
        <dbReference type="ARBA" id="ARBA00029504"/>
    </source>
</evidence>
<dbReference type="Gene3D" id="4.10.860.10">
    <property type="entry name" value="UVR domain"/>
    <property type="match status" value="1"/>
</dbReference>
<comment type="similarity">
    <text evidence="2 13 14">Belongs to the UvrB family.</text>
</comment>
<keyword evidence="7 13" id="KW-0067">ATP-binding</keyword>